<dbReference type="EMBL" id="JACHIW010000001">
    <property type="protein sequence ID" value="MBB5157463.1"/>
    <property type="molecule type" value="Genomic_DNA"/>
</dbReference>
<name>A0A840QIY6_9PSEU</name>
<gene>
    <name evidence="2" type="ORF">BJ970_004997</name>
</gene>
<evidence type="ECO:0000313" key="3">
    <source>
        <dbReference type="Proteomes" id="UP000584374"/>
    </source>
</evidence>
<keyword evidence="3" id="KW-1185">Reference proteome</keyword>
<keyword evidence="2" id="KW-0808">Transferase</keyword>
<feature type="transmembrane region" description="Helical" evidence="1">
    <location>
        <begin position="34"/>
        <end position="55"/>
    </location>
</feature>
<keyword evidence="1" id="KW-1133">Transmembrane helix</keyword>
<dbReference type="RefSeq" id="WP_246471003.1">
    <property type="nucleotide sequence ID" value="NZ_JACHIW010000001.1"/>
</dbReference>
<protein>
    <submittedName>
        <fullName evidence="2">Prolipoprotein diacylglyceryltransferase</fullName>
    </submittedName>
</protein>
<dbReference type="GO" id="GO:0016740">
    <property type="term" value="F:transferase activity"/>
    <property type="evidence" value="ECO:0007669"/>
    <property type="project" value="UniProtKB-KW"/>
</dbReference>
<sequence length="65" mass="7030">MMWTYLTLLFGTVRARIDELRRHPDAGYTTETVVVTAVLIAAALVVVGIVVAKAVSKANEINLGM</sequence>
<evidence type="ECO:0000313" key="2">
    <source>
        <dbReference type="EMBL" id="MBB5157463.1"/>
    </source>
</evidence>
<keyword evidence="1" id="KW-0472">Membrane</keyword>
<dbReference type="AlphaFoldDB" id="A0A840QIY6"/>
<proteinExistence type="predicted"/>
<accession>A0A840QIY6</accession>
<organism evidence="2 3">
    <name type="scientific">Saccharopolyspora phatthalungensis</name>
    <dbReference type="NCBI Taxonomy" id="664693"/>
    <lineage>
        <taxon>Bacteria</taxon>
        <taxon>Bacillati</taxon>
        <taxon>Actinomycetota</taxon>
        <taxon>Actinomycetes</taxon>
        <taxon>Pseudonocardiales</taxon>
        <taxon>Pseudonocardiaceae</taxon>
        <taxon>Saccharopolyspora</taxon>
    </lineage>
</organism>
<evidence type="ECO:0000256" key="1">
    <source>
        <dbReference type="SAM" id="Phobius"/>
    </source>
</evidence>
<keyword evidence="2" id="KW-0449">Lipoprotein</keyword>
<comment type="caution">
    <text evidence="2">The sequence shown here is derived from an EMBL/GenBank/DDBJ whole genome shotgun (WGS) entry which is preliminary data.</text>
</comment>
<dbReference type="Proteomes" id="UP000584374">
    <property type="component" value="Unassembled WGS sequence"/>
</dbReference>
<reference evidence="2 3" key="1">
    <citation type="submission" date="2020-08" db="EMBL/GenBank/DDBJ databases">
        <title>Sequencing the genomes of 1000 actinobacteria strains.</title>
        <authorList>
            <person name="Klenk H.-P."/>
        </authorList>
    </citation>
    <scope>NUCLEOTIDE SEQUENCE [LARGE SCALE GENOMIC DNA]</scope>
    <source>
        <strain evidence="2 3">DSM 45584</strain>
    </source>
</reference>
<keyword evidence="1" id="KW-0812">Transmembrane</keyword>